<reference evidence="3" key="1">
    <citation type="submission" date="2018-12" db="EMBL/GenBank/DDBJ databases">
        <title>Tengunoibacter tsumagoiensis gen. nov., sp. nov., Dictyobacter kobayashii sp. nov., D. alpinus sp. nov., and D. joshuensis sp. nov. and description of Dictyobacteraceae fam. nov. within the order Ktedonobacterales isolated from Tengu-no-mugimeshi.</title>
        <authorList>
            <person name="Wang C.M."/>
            <person name="Zheng Y."/>
            <person name="Sakai Y."/>
            <person name="Toyoda A."/>
            <person name="Minakuchi Y."/>
            <person name="Abe K."/>
            <person name="Yokota A."/>
            <person name="Yabe S."/>
        </authorList>
    </citation>
    <scope>NUCLEOTIDE SEQUENCE [LARGE SCALE GENOMIC DNA]</scope>
    <source>
        <strain evidence="3">Uno11</strain>
    </source>
</reference>
<dbReference type="EMBL" id="BIFS01000001">
    <property type="protein sequence ID" value="GCE21813.1"/>
    <property type="molecule type" value="Genomic_DNA"/>
</dbReference>
<gene>
    <name evidence="2" type="ORF">KDK_56130</name>
</gene>
<sequence>MILSFTRCPNTDHPFGHRVERGLRDKQPRDEETGPPYRGGNRPLRAEPMRIAFIAALDPMNQ</sequence>
<name>A0A402ARY1_9CHLR</name>
<proteinExistence type="predicted"/>
<keyword evidence="3" id="KW-1185">Reference proteome</keyword>
<evidence type="ECO:0000256" key="1">
    <source>
        <dbReference type="SAM" id="MobiDB-lite"/>
    </source>
</evidence>
<comment type="caution">
    <text evidence="2">The sequence shown here is derived from an EMBL/GenBank/DDBJ whole genome shotgun (WGS) entry which is preliminary data.</text>
</comment>
<feature type="region of interest" description="Disordered" evidence="1">
    <location>
        <begin position="1"/>
        <end position="45"/>
    </location>
</feature>
<accession>A0A402ARY1</accession>
<protein>
    <submittedName>
        <fullName evidence="2">Uncharacterized protein</fullName>
    </submittedName>
</protein>
<evidence type="ECO:0000313" key="3">
    <source>
        <dbReference type="Proteomes" id="UP000287188"/>
    </source>
</evidence>
<dbReference type="Proteomes" id="UP000287188">
    <property type="component" value="Unassembled WGS sequence"/>
</dbReference>
<organism evidence="2 3">
    <name type="scientific">Dictyobacter kobayashii</name>
    <dbReference type="NCBI Taxonomy" id="2014872"/>
    <lineage>
        <taxon>Bacteria</taxon>
        <taxon>Bacillati</taxon>
        <taxon>Chloroflexota</taxon>
        <taxon>Ktedonobacteria</taxon>
        <taxon>Ktedonobacterales</taxon>
        <taxon>Dictyobacteraceae</taxon>
        <taxon>Dictyobacter</taxon>
    </lineage>
</organism>
<evidence type="ECO:0000313" key="2">
    <source>
        <dbReference type="EMBL" id="GCE21813.1"/>
    </source>
</evidence>
<feature type="compositionally biased region" description="Basic and acidic residues" evidence="1">
    <location>
        <begin position="14"/>
        <end position="32"/>
    </location>
</feature>
<dbReference type="AlphaFoldDB" id="A0A402ARY1"/>